<evidence type="ECO:0000256" key="1">
    <source>
        <dbReference type="SAM" id="Coils"/>
    </source>
</evidence>
<sequence>MASCLVPDFPAVLVALEYLGELDKQLRDEGVPFSPEASHHLKEIAAAITELETSRRVVHEQLEVETIETSKLRHQCQNIHDDVQNEISAGVAAARNINAGQITQLQDELNSIVQEIELMEKKQEVLEKQNAILYPERELAKGDHENVINQLNYQLSEKANKQILLNETMNEIKEGKAKITDVENTKVELEEDMIQERKMFVETNENLQRECEEVINNIQDQKKNNEKKRRELDIFLAELLDKEDKVTEQKKASELKYFSEVHIVQLEQSIAKLTASEIQYKEQLADEINTFEELVLQKEFHVKELAEVRIVFELKVQALQEKIVEVDGEMEEGQIVNAIRLESIAKMSDRFKAQRKEEDDVMAEHLNVSRRLEKSRLRLEERIASIAKHKIEIREMDEEIKQLHETNIVNADLFERNVEELHGQLNKEKNNIAIFEVEKEVLCQSLENLKKDQVQHVKEVNSNIGLTRRRYEELLEEEKKLREHVFMGALIERLSNKIVKAEEGYEQMTISYNAEIQQFITEAESVIQSRLEKEEDLKGKESILEDAEAQFDIDQSRHQKLKNHTSELKSKNNHLELFIQDMKERTSTLLKPKEDMKRSLEGLREKHMELLTSHTANIIATEKSIYDNGMMLEQVNMENSRLHVCIEQMKEDIWNTRKDQERHTKEIGWLKEEVHSLFESLLDAWAEDTVVTEESSERDHKILEAIYRLMTKIHDRKFQLGDINSRLEEELKGMSSLLASNKSNIALKEQGN</sequence>
<dbReference type="PANTHER" id="PTHR35347">
    <property type="entry name" value="COILED-COIL DOMAIN-CONTAINING PROTEIN 175"/>
    <property type="match status" value="1"/>
</dbReference>
<protein>
    <submittedName>
        <fullName evidence="2">Uncharacterized protein</fullName>
    </submittedName>
</protein>
<gene>
    <name evidence="2" type="ORF">GSONMT00004360001</name>
</gene>
<dbReference type="PaxDb" id="8022-A0A060WVP8"/>
<dbReference type="AlphaFoldDB" id="A0A060WVP8"/>
<name>A0A060WVP8_ONCMY</name>
<organism evidence="2 3">
    <name type="scientific">Oncorhynchus mykiss</name>
    <name type="common">Rainbow trout</name>
    <name type="synonym">Salmo gairdneri</name>
    <dbReference type="NCBI Taxonomy" id="8022"/>
    <lineage>
        <taxon>Eukaryota</taxon>
        <taxon>Metazoa</taxon>
        <taxon>Chordata</taxon>
        <taxon>Craniata</taxon>
        <taxon>Vertebrata</taxon>
        <taxon>Euteleostomi</taxon>
        <taxon>Actinopterygii</taxon>
        <taxon>Neopterygii</taxon>
        <taxon>Teleostei</taxon>
        <taxon>Protacanthopterygii</taxon>
        <taxon>Salmoniformes</taxon>
        <taxon>Salmonidae</taxon>
        <taxon>Salmoninae</taxon>
        <taxon>Oncorhynchus</taxon>
    </lineage>
</organism>
<dbReference type="InterPro" id="IPR038834">
    <property type="entry name" value="CCDC175"/>
</dbReference>
<proteinExistence type="predicted"/>
<feature type="coiled-coil region" evidence="1">
    <location>
        <begin position="102"/>
        <end position="129"/>
    </location>
</feature>
<evidence type="ECO:0000313" key="2">
    <source>
        <dbReference type="EMBL" id="CDQ69139.1"/>
    </source>
</evidence>
<reference evidence="2" key="2">
    <citation type="submission" date="2014-03" db="EMBL/GenBank/DDBJ databases">
        <authorList>
            <person name="Genoscope - CEA"/>
        </authorList>
    </citation>
    <scope>NUCLEOTIDE SEQUENCE</scope>
</reference>
<feature type="coiled-coil region" evidence="1">
    <location>
        <begin position="165"/>
        <end position="283"/>
    </location>
</feature>
<evidence type="ECO:0000313" key="3">
    <source>
        <dbReference type="Proteomes" id="UP000193380"/>
    </source>
</evidence>
<dbReference type="PANTHER" id="PTHR35347:SF1">
    <property type="entry name" value="COILED-COIL DOMAIN-CONTAINING PROTEIN 175"/>
    <property type="match status" value="1"/>
</dbReference>
<accession>A0A060WVP8</accession>
<feature type="coiled-coil region" evidence="1">
    <location>
        <begin position="386"/>
        <end position="564"/>
    </location>
</feature>
<keyword evidence="1" id="KW-0175">Coiled coil</keyword>
<dbReference type="EMBL" id="FR904655">
    <property type="protein sequence ID" value="CDQ69139.1"/>
    <property type="molecule type" value="Genomic_DNA"/>
</dbReference>
<reference evidence="2" key="1">
    <citation type="journal article" date="2014" name="Nat. Commun.">
        <title>The rainbow trout genome provides novel insights into evolution after whole-genome duplication in vertebrates.</title>
        <authorList>
            <person name="Berthelot C."/>
            <person name="Brunet F."/>
            <person name="Chalopin D."/>
            <person name="Juanchich A."/>
            <person name="Bernard M."/>
            <person name="Noel B."/>
            <person name="Bento P."/>
            <person name="Da Silva C."/>
            <person name="Labadie K."/>
            <person name="Alberti A."/>
            <person name="Aury J.M."/>
            <person name="Louis A."/>
            <person name="Dehais P."/>
            <person name="Bardou P."/>
            <person name="Montfort J."/>
            <person name="Klopp C."/>
            <person name="Cabau C."/>
            <person name="Gaspin C."/>
            <person name="Thorgaard G.H."/>
            <person name="Boussaha M."/>
            <person name="Quillet E."/>
            <person name="Guyomard R."/>
            <person name="Galiana D."/>
            <person name="Bobe J."/>
            <person name="Volff J.N."/>
            <person name="Genet C."/>
            <person name="Wincker P."/>
            <person name="Jaillon O."/>
            <person name="Roest Crollius H."/>
            <person name="Guiguen Y."/>
        </authorList>
    </citation>
    <scope>NUCLEOTIDE SEQUENCE [LARGE SCALE GENOMIC DNA]</scope>
</reference>
<dbReference type="Proteomes" id="UP000193380">
    <property type="component" value="Unassembled WGS sequence"/>
</dbReference>